<feature type="region of interest" description="Disordered" evidence="1">
    <location>
        <begin position="1"/>
        <end position="43"/>
    </location>
</feature>
<keyword evidence="3" id="KW-1185">Reference proteome</keyword>
<accession>A0A8R1E1H2</accession>
<feature type="compositionally biased region" description="Basic and acidic residues" evidence="1">
    <location>
        <begin position="1"/>
        <end position="15"/>
    </location>
</feature>
<dbReference type="Proteomes" id="UP000005237">
    <property type="component" value="Unassembled WGS sequence"/>
</dbReference>
<feature type="compositionally biased region" description="Low complexity" evidence="1">
    <location>
        <begin position="131"/>
        <end position="147"/>
    </location>
</feature>
<organism evidence="2 3">
    <name type="scientific">Caenorhabditis japonica</name>
    <dbReference type="NCBI Taxonomy" id="281687"/>
    <lineage>
        <taxon>Eukaryota</taxon>
        <taxon>Metazoa</taxon>
        <taxon>Ecdysozoa</taxon>
        <taxon>Nematoda</taxon>
        <taxon>Chromadorea</taxon>
        <taxon>Rhabditida</taxon>
        <taxon>Rhabditina</taxon>
        <taxon>Rhabditomorpha</taxon>
        <taxon>Rhabditoidea</taxon>
        <taxon>Rhabditidae</taxon>
        <taxon>Peloderinae</taxon>
        <taxon>Caenorhabditis</taxon>
    </lineage>
</organism>
<dbReference type="EnsemblMetazoa" id="CJA18382.1">
    <property type="protein sequence ID" value="CJA18382.1"/>
    <property type="gene ID" value="WBGene00137585"/>
</dbReference>
<name>A0A8R1E1H2_CAEJA</name>
<protein>
    <submittedName>
        <fullName evidence="2">Uncharacterized protein</fullName>
    </submittedName>
</protein>
<reference evidence="3" key="1">
    <citation type="submission" date="2010-08" db="EMBL/GenBank/DDBJ databases">
        <authorList>
            <consortium name="Caenorhabditis japonica Sequencing Consortium"/>
            <person name="Wilson R.K."/>
        </authorList>
    </citation>
    <scope>NUCLEOTIDE SEQUENCE [LARGE SCALE GENOMIC DNA]</scope>
    <source>
        <strain evidence="3">DF5081</strain>
    </source>
</reference>
<dbReference type="AlphaFoldDB" id="A0A8R1E1H2"/>
<reference evidence="2" key="2">
    <citation type="submission" date="2022-06" db="UniProtKB">
        <authorList>
            <consortium name="EnsemblMetazoa"/>
        </authorList>
    </citation>
    <scope>IDENTIFICATION</scope>
    <source>
        <strain evidence="2">DF5081</strain>
    </source>
</reference>
<dbReference type="OMA" id="YYFYSHG"/>
<sequence>MPFFGSKKEKKEKCTGDAPMYPRQQAPPPPQVGHYPPMGNTYPQGSFVNQTDQFYYNPTGQFQSAPASGPSYTMAFVRNDLPGSQENWAEGFLDGPDFSNRVPDRSIPPAPGSYYFYSHVSAPGPAPPPMTMMVPSAPPSVASSSSSCPPPPSYEDVLSQEIKKQL</sequence>
<evidence type="ECO:0000256" key="1">
    <source>
        <dbReference type="SAM" id="MobiDB-lite"/>
    </source>
</evidence>
<proteinExistence type="predicted"/>
<evidence type="ECO:0000313" key="3">
    <source>
        <dbReference type="Proteomes" id="UP000005237"/>
    </source>
</evidence>
<evidence type="ECO:0000313" key="2">
    <source>
        <dbReference type="EnsemblMetazoa" id="CJA18382.1"/>
    </source>
</evidence>
<feature type="region of interest" description="Disordered" evidence="1">
    <location>
        <begin position="127"/>
        <end position="166"/>
    </location>
</feature>